<feature type="domain" description="NADH:flavin oxidoreductase/NADH oxidase N-terminal" evidence="6">
    <location>
        <begin position="4"/>
        <end position="342"/>
    </location>
</feature>
<comment type="cofactor">
    <cofactor evidence="1">
        <name>FMN</name>
        <dbReference type="ChEBI" id="CHEBI:58210"/>
    </cofactor>
</comment>
<keyword evidence="5" id="KW-0560">Oxidoreductase</keyword>
<evidence type="ECO:0000256" key="1">
    <source>
        <dbReference type="ARBA" id="ARBA00001917"/>
    </source>
</evidence>
<dbReference type="Proteomes" id="UP000294547">
    <property type="component" value="Unassembled WGS sequence"/>
</dbReference>
<dbReference type="SUPFAM" id="SSF51395">
    <property type="entry name" value="FMN-linked oxidoreductases"/>
    <property type="match status" value="1"/>
</dbReference>
<keyword evidence="3" id="KW-0288">FMN</keyword>
<dbReference type="GO" id="GO:0010181">
    <property type="term" value="F:FMN binding"/>
    <property type="evidence" value="ECO:0007669"/>
    <property type="project" value="InterPro"/>
</dbReference>
<dbReference type="Gene3D" id="3.20.20.70">
    <property type="entry name" value="Aldolase class I"/>
    <property type="match status" value="1"/>
</dbReference>
<evidence type="ECO:0000259" key="6">
    <source>
        <dbReference type="Pfam" id="PF00724"/>
    </source>
</evidence>
<dbReference type="OrthoDB" id="9804454at2"/>
<dbReference type="PANTHER" id="PTHR43303">
    <property type="entry name" value="NADPH DEHYDROGENASE C23G7.10C-RELATED"/>
    <property type="match status" value="1"/>
</dbReference>
<dbReference type="InterPro" id="IPR013785">
    <property type="entry name" value="Aldolase_TIM"/>
</dbReference>
<organism evidence="7 8">
    <name type="scientific">Oharaeibacter diazotrophicus</name>
    <dbReference type="NCBI Taxonomy" id="1920512"/>
    <lineage>
        <taxon>Bacteria</taxon>
        <taxon>Pseudomonadati</taxon>
        <taxon>Pseudomonadota</taxon>
        <taxon>Alphaproteobacteria</taxon>
        <taxon>Hyphomicrobiales</taxon>
        <taxon>Pleomorphomonadaceae</taxon>
        <taxon>Oharaeibacter</taxon>
    </lineage>
</organism>
<evidence type="ECO:0000313" key="8">
    <source>
        <dbReference type="Proteomes" id="UP000294547"/>
    </source>
</evidence>
<gene>
    <name evidence="7" type="ORF">EDD54_1000</name>
</gene>
<evidence type="ECO:0000256" key="5">
    <source>
        <dbReference type="ARBA" id="ARBA00023002"/>
    </source>
</evidence>
<reference evidence="7 8" key="1">
    <citation type="submission" date="2019-03" db="EMBL/GenBank/DDBJ databases">
        <title>Genomic Encyclopedia of Type Strains, Phase IV (KMG-IV): sequencing the most valuable type-strain genomes for metagenomic binning, comparative biology and taxonomic classification.</title>
        <authorList>
            <person name="Goeker M."/>
        </authorList>
    </citation>
    <scope>NUCLEOTIDE SEQUENCE [LARGE SCALE GENOMIC DNA]</scope>
    <source>
        <strain evidence="7 8">DSM 102969</strain>
    </source>
</reference>
<dbReference type="InterPro" id="IPR044152">
    <property type="entry name" value="YqjM-like"/>
</dbReference>
<sequence>MTTLFSPLALRALILKNRVVVPPMCQYSARDGMANDWHFAHLARFGIGGFGLVIAEATAVVPEGRITYADLGLWSDAHVAPLARVVDFLHGQGAAAGIQLAHAGRKAATPLPWRGRFDETEAEKDAAGFVDWQPVAPSAVRHSDAPGFKTPRELSPDEIRALPGKFADAARRALAAGFDLVEIHAAHGYLLNQFLSPLANHRHDEWGGSLANRMRLPLAVVDAVRAAWPAERPLLVRISATDAHPDGWTVEDSVVFARELKARGVDVVHVSSGGFDGATIRPAPLYQLALSERIRAEAEIATVAVGLVTEPADAERIVASGAADLVALGRMALDDPNWPLHAALALGVPNAYGLWPTQAGYAVRNKDRSLKIRGFAAE</sequence>
<protein>
    <submittedName>
        <fullName evidence="7">2,4-dienoyl-CoA reductase-like NADH-dependent reductase (Old Yellow Enzyme family)</fullName>
    </submittedName>
</protein>
<evidence type="ECO:0000256" key="2">
    <source>
        <dbReference type="ARBA" id="ARBA00022630"/>
    </source>
</evidence>
<dbReference type="Pfam" id="PF00724">
    <property type="entry name" value="Oxidored_FMN"/>
    <property type="match status" value="1"/>
</dbReference>
<dbReference type="PANTHER" id="PTHR43303:SF4">
    <property type="entry name" value="NADPH DEHYDROGENASE C23G7.10C-RELATED"/>
    <property type="match status" value="1"/>
</dbReference>
<evidence type="ECO:0000256" key="3">
    <source>
        <dbReference type="ARBA" id="ARBA00022643"/>
    </source>
</evidence>
<dbReference type="GO" id="GO:0050661">
    <property type="term" value="F:NADP binding"/>
    <property type="evidence" value="ECO:0007669"/>
    <property type="project" value="InterPro"/>
</dbReference>
<proteinExistence type="predicted"/>
<dbReference type="GO" id="GO:0003959">
    <property type="term" value="F:NADPH dehydrogenase activity"/>
    <property type="evidence" value="ECO:0007669"/>
    <property type="project" value="InterPro"/>
</dbReference>
<evidence type="ECO:0000313" key="7">
    <source>
        <dbReference type="EMBL" id="TDP87114.1"/>
    </source>
</evidence>
<dbReference type="EMBL" id="SNXY01000006">
    <property type="protein sequence ID" value="TDP87114.1"/>
    <property type="molecule type" value="Genomic_DNA"/>
</dbReference>
<keyword evidence="4" id="KW-0521">NADP</keyword>
<keyword evidence="2" id="KW-0285">Flavoprotein</keyword>
<dbReference type="InterPro" id="IPR001155">
    <property type="entry name" value="OxRdtase_FMN_N"/>
</dbReference>
<keyword evidence="8" id="KW-1185">Reference proteome</keyword>
<evidence type="ECO:0000256" key="4">
    <source>
        <dbReference type="ARBA" id="ARBA00022857"/>
    </source>
</evidence>
<name>A0A4R6RKU3_9HYPH</name>
<dbReference type="CDD" id="cd02932">
    <property type="entry name" value="OYE_YqiM_FMN"/>
    <property type="match status" value="1"/>
</dbReference>
<accession>A0A4R6RKU3</accession>
<comment type="caution">
    <text evidence="7">The sequence shown here is derived from an EMBL/GenBank/DDBJ whole genome shotgun (WGS) entry which is preliminary data.</text>
</comment>
<dbReference type="RefSeq" id="WP_126536009.1">
    <property type="nucleotide sequence ID" value="NZ_BSPM01000008.1"/>
</dbReference>
<dbReference type="AlphaFoldDB" id="A0A4R6RKU3"/>